<name>A0AAW1VWP4_RUBAR</name>
<dbReference type="GO" id="GO:0006508">
    <property type="term" value="P:proteolysis"/>
    <property type="evidence" value="ECO:0007669"/>
    <property type="project" value="UniProtKB-KW"/>
</dbReference>
<reference evidence="8 9" key="1">
    <citation type="journal article" date="2023" name="G3 (Bethesda)">
        <title>A chromosome-length genome assembly and annotation of blackberry (Rubus argutus, cv. 'Hillquist').</title>
        <authorList>
            <person name="Bruna T."/>
            <person name="Aryal R."/>
            <person name="Dudchenko O."/>
            <person name="Sargent D.J."/>
            <person name="Mead D."/>
            <person name="Buti M."/>
            <person name="Cavallini A."/>
            <person name="Hytonen T."/>
            <person name="Andres J."/>
            <person name="Pham M."/>
            <person name="Weisz D."/>
            <person name="Mascagni F."/>
            <person name="Usai G."/>
            <person name="Natali L."/>
            <person name="Bassil N."/>
            <person name="Fernandez G.E."/>
            <person name="Lomsadze A."/>
            <person name="Armour M."/>
            <person name="Olukolu B."/>
            <person name="Poorten T."/>
            <person name="Britton C."/>
            <person name="Davik J."/>
            <person name="Ashrafi H."/>
            <person name="Aiden E.L."/>
            <person name="Borodovsky M."/>
            <person name="Worthington M."/>
        </authorList>
    </citation>
    <scope>NUCLEOTIDE SEQUENCE [LARGE SCALE GENOMIC DNA]</scope>
    <source>
        <strain evidence="8">PI 553951</strain>
    </source>
</reference>
<comment type="caution">
    <text evidence="8">The sequence shown here is derived from an EMBL/GenBank/DDBJ whole genome shotgun (WGS) entry which is preliminary data.</text>
</comment>
<dbReference type="PANTHER" id="PTHR47967:SF66">
    <property type="entry name" value="ASPARTIC PROTEINASE CDR1-RELATED"/>
    <property type="match status" value="1"/>
</dbReference>
<dbReference type="Gene3D" id="2.40.70.10">
    <property type="entry name" value="Acid Proteases"/>
    <property type="match status" value="2"/>
</dbReference>
<evidence type="ECO:0000256" key="1">
    <source>
        <dbReference type="ARBA" id="ARBA00007447"/>
    </source>
</evidence>
<dbReference type="SUPFAM" id="SSF50630">
    <property type="entry name" value="Acid proteases"/>
    <property type="match status" value="1"/>
</dbReference>
<evidence type="ECO:0000256" key="2">
    <source>
        <dbReference type="ARBA" id="ARBA00022670"/>
    </source>
</evidence>
<dbReference type="InterPro" id="IPR032799">
    <property type="entry name" value="TAXi_C"/>
</dbReference>
<keyword evidence="2" id="KW-0645">Protease</keyword>
<dbReference type="GO" id="GO:0005576">
    <property type="term" value="C:extracellular region"/>
    <property type="evidence" value="ECO:0007669"/>
    <property type="project" value="TreeGrafter"/>
</dbReference>
<dbReference type="PANTHER" id="PTHR47967">
    <property type="entry name" value="OS07G0603500 PROTEIN-RELATED"/>
    <property type="match status" value="1"/>
</dbReference>
<dbReference type="Proteomes" id="UP001457282">
    <property type="component" value="Unassembled WGS sequence"/>
</dbReference>
<dbReference type="InterPro" id="IPR033121">
    <property type="entry name" value="PEPTIDASE_A1"/>
</dbReference>
<gene>
    <name evidence="8" type="ORF">M0R45_035345</name>
</gene>
<feature type="domain" description="Peptidase A1" evidence="7">
    <location>
        <begin position="98"/>
        <end position="417"/>
    </location>
</feature>
<evidence type="ECO:0000256" key="6">
    <source>
        <dbReference type="ARBA" id="ARBA00023180"/>
    </source>
</evidence>
<comment type="similarity">
    <text evidence="1">Belongs to the peptidase A1 family.</text>
</comment>
<dbReference type="InterPro" id="IPR051708">
    <property type="entry name" value="Plant_Aspart_Prot_A1"/>
</dbReference>
<protein>
    <recommendedName>
        <fullName evidence="7">Peptidase A1 domain-containing protein</fullName>
    </recommendedName>
</protein>
<dbReference type="Pfam" id="PF14543">
    <property type="entry name" value="TAXi_N"/>
    <property type="match status" value="1"/>
</dbReference>
<keyword evidence="5" id="KW-0378">Hydrolase</keyword>
<keyword evidence="3" id="KW-0732">Signal</keyword>
<organism evidence="8 9">
    <name type="scientific">Rubus argutus</name>
    <name type="common">Southern blackberry</name>
    <dbReference type="NCBI Taxonomy" id="59490"/>
    <lineage>
        <taxon>Eukaryota</taxon>
        <taxon>Viridiplantae</taxon>
        <taxon>Streptophyta</taxon>
        <taxon>Embryophyta</taxon>
        <taxon>Tracheophyta</taxon>
        <taxon>Spermatophyta</taxon>
        <taxon>Magnoliopsida</taxon>
        <taxon>eudicotyledons</taxon>
        <taxon>Gunneridae</taxon>
        <taxon>Pentapetalae</taxon>
        <taxon>rosids</taxon>
        <taxon>fabids</taxon>
        <taxon>Rosales</taxon>
        <taxon>Rosaceae</taxon>
        <taxon>Rosoideae</taxon>
        <taxon>Rosoideae incertae sedis</taxon>
        <taxon>Rubus</taxon>
    </lineage>
</organism>
<sequence>MVAILTNPSLPIAIALTLSVTYVFPFSLIKADHNGGFSVELIHRDSPMSPLHNPSETYVQRVTNALQRSINRVSLSRSTNLFPSNNPESTIVSDKGEYLMKISIGTPPVEILGVADTASDLIWIQCMPCSSCYKQKAPLFDPKNSNTYKEVSCTSSQCQSASGTSCSEDICHYKRFYRDRSYSNGIISNETVTFNSTSLDRPVSLPQIIIGCGHNNSGLFNEDGSGMIGLGRGSMSLISQMDSSIDGKFSYCLVPAFSKLNSSSKMSFGNNAVVSGAMVVSTPLLSGDLKSFYFLTLEAMSVGRKRLQYKQYTDAVGYRKGKYHMNKAIRSKPARDARRYLSLCYKTKSAIKAPTITAHFTGADVKLKVLNTFLRVSMDVVCFAFRPITQGNAVFGNMAQANLLIGYDLKQETLSFKPTDCTKN</sequence>
<keyword evidence="4" id="KW-0064">Aspartyl protease</keyword>
<evidence type="ECO:0000313" key="8">
    <source>
        <dbReference type="EMBL" id="KAK9911436.1"/>
    </source>
</evidence>
<evidence type="ECO:0000259" key="7">
    <source>
        <dbReference type="PROSITE" id="PS51767"/>
    </source>
</evidence>
<dbReference type="GO" id="GO:0004190">
    <property type="term" value="F:aspartic-type endopeptidase activity"/>
    <property type="evidence" value="ECO:0007669"/>
    <property type="project" value="UniProtKB-KW"/>
</dbReference>
<keyword evidence="9" id="KW-1185">Reference proteome</keyword>
<dbReference type="Pfam" id="PF14541">
    <property type="entry name" value="TAXi_C"/>
    <property type="match status" value="1"/>
</dbReference>
<evidence type="ECO:0000313" key="9">
    <source>
        <dbReference type="Proteomes" id="UP001457282"/>
    </source>
</evidence>
<dbReference type="InterPro" id="IPR034161">
    <property type="entry name" value="Pepsin-like_plant"/>
</dbReference>
<dbReference type="PROSITE" id="PS51767">
    <property type="entry name" value="PEPTIDASE_A1"/>
    <property type="match status" value="1"/>
</dbReference>
<dbReference type="CDD" id="cd05476">
    <property type="entry name" value="pepsin_A_like_plant"/>
    <property type="match status" value="1"/>
</dbReference>
<dbReference type="FunFam" id="2.40.70.10:FF:000016">
    <property type="entry name" value="Probable aspartic protease At2g35615"/>
    <property type="match status" value="1"/>
</dbReference>
<keyword evidence="6" id="KW-0325">Glycoprotein</keyword>
<evidence type="ECO:0000256" key="3">
    <source>
        <dbReference type="ARBA" id="ARBA00022729"/>
    </source>
</evidence>
<accession>A0AAW1VWP4</accession>
<dbReference type="InterPro" id="IPR032861">
    <property type="entry name" value="TAXi_N"/>
</dbReference>
<evidence type="ECO:0000256" key="5">
    <source>
        <dbReference type="ARBA" id="ARBA00022801"/>
    </source>
</evidence>
<proteinExistence type="inferred from homology"/>
<dbReference type="InterPro" id="IPR021109">
    <property type="entry name" value="Peptidase_aspartic_dom_sf"/>
</dbReference>
<dbReference type="EMBL" id="JBEDUW010000007">
    <property type="protein sequence ID" value="KAK9911436.1"/>
    <property type="molecule type" value="Genomic_DNA"/>
</dbReference>
<dbReference type="AlphaFoldDB" id="A0AAW1VWP4"/>
<evidence type="ECO:0000256" key="4">
    <source>
        <dbReference type="ARBA" id="ARBA00022750"/>
    </source>
</evidence>